<dbReference type="EMBL" id="JAASRN010000001">
    <property type="protein sequence ID" value="NIK72733.1"/>
    <property type="molecule type" value="Genomic_DNA"/>
</dbReference>
<evidence type="ECO:0000313" key="2">
    <source>
        <dbReference type="Proteomes" id="UP000537126"/>
    </source>
</evidence>
<accession>A0A846MMG2</accession>
<gene>
    <name evidence="1" type="ORF">FHS56_000219</name>
</gene>
<dbReference type="RefSeq" id="WP_166918041.1">
    <property type="nucleotide sequence ID" value="NZ_JAASRN010000001.1"/>
</dbReference>
<dbReference type="CDD" id="cd12105">
    <property type="entry name" value="HmuY"/>
    <property type="match status" value="1"/>
</dbReference>
<dbReference type="PROSITE" id="PS51257">
    <property type="entry name" value="PROKAR_LIPOPROTEIN"/>
    <property type="match status" value="1"/>
</dbReference>
<evidence type="ECO:0000313" key="1">
    <source>
        <dbReference type="EMBL" id="NIK72733.1"/>
    </source>
</evidence>
<organism evidence="1 2">
    <name type="scientific">Thermonema lapsum</name>
    <dbReference type="NCBI Taxonomy" id="28195"/>
    <lineage>
        <taxon>Bacteria</taxon>
        <taxon>Pseudomonadati</taxon>
        <taxon>Bacteroidota</taxon>
        <taxon>Cytophagia</taxon>
        <taxon>Cytophagales</taxon>
        <taxon>Thermonemataceae</taxon>
        <taxon>Thermonema</taxon>
    </lineage>
</organism>
<proteinExistence type="predicted"/>
<dbReference type="Pfam" id="PF14064">
    <property type="entry name" value="HmuY"/>
    <property type="match status" value="1"/>
</dbReference>
<dbReference type="AlphaFoldDB" id="A0A846MMG2"/>
<name>A0A846MMG2_9BACT</name>
<keyword evidence="2" id="KW-1185">Reference proteome</keyword>
<protein>
    <recommendedName>
        <fullName evidence="3">HmuY protein</fullName>
    </recommendedName>
</protein>
<evidence type="ECO:0008006" key="3">
    <source>
        <dbReference type="Google" id="ProtNLM"/>
    </source>
</evidence>
<dbReference type="Proteomes" id="UP000537126">
    <property type="component" value="Unassembled WGS sequence"/>
</dbReference>
<reference evidence="1 2" key="1">
    <citation type="submission" date="2020-03" db="EMBL/GenBank/DDBJ databases">
        <title>Genomic Encyclopedia of Type Strains, Phase IV (KMG-IV): sequencing the most valuable type-strain genomes for metagenomic binning, comparative biology and taxonomic classification.</title>
        <authorList>
            <person name="Goeker M."/>
        </authorList>
    </citation>
    <scope>NUCLEOTIDE SEQUENCE [LARGE SCALE GENOMIC DNA]</scope>
    <source>
        <strain evidence="1 2">DSM 5718</strain>
    </source>
</reference>
<dbReference type="InterPro" id="IPR025921">
    <property type="entry name" value="HmuY"/>
</dbReference>
<sequence length="212" mass="22974">MTTNITKIAGIVLVAVALTACKKDDAPAPVSKAEAKTITNLHAPNDVIDRQTGQVVEKKPFVKFSFAKGQAVADGEAWDIAFKGTTIIVNGGSTTLDEVTRNGQAAAAILTAVFDEVKAVPEATEWKQDSNENYAIPRGGGNGWYNYNPQTYVISPIPGRVLLFRDAAGKGYAKVEILSYYKDAPANPNPFQNESAYYTFRYVYQPAGVQFE</sequence>
<comment type="caution">
    <text evidence="1">The sequence shown here is derived from an EMBL/GenBank/DDBJ whole genome shotgun (WGS) entry which is preliminary data.</text>
</comment>